<accession>A0ABP7N3N5</accession>
<keyword evidence="4" id="KW-1185">Reference proteome</keyword>
<dbReference type="EMBL" id="BAAAZU010000041">
    <property type="protein sequence ID" value="GAA3934838.1"/>
    <property type="molecule type" value="Genomic_DNA"/>
</dbReference>
<gene>
    <name evidence="3" type="ORF">GCM10022229_30700</name>
</gene>
<proteinExistence type="predicted"/>
<keyword evidence="1" id="KW-0812">Transmembrane</keyword>
<dbReference type="PANTHER" id="PTHR43798:SF5">
    <property type="entry name" value="MONOACYLGLYCEROL LIPASE ABHD6"/>
    <property type="match status" value="1"/>
</dbReference>
<evidence type="ECO:0000256" key="1">
    <source>
        <dbReference type="SAM" id="Phobius"/>
    </source>
</evidence>
<dbReference type="PANTHER" id="PTHR43798">
    <property type="entry name" value="MONOACYLGLYCEROL LIPASE"/>
    <property type="match status" value="1"/>
</dbReference>
<reference evidence="4" key="1">
    <citation type="journal article" date="2019" name="Int. J. Syst. Evol. Microbiol.">
        <title>The Global Catalogue of Microorganisms (GCM) 10K type strain sequencing project: providing services to taxonomists for standard genome sequencing and annotation.</title>
        <authorList>
            <consortium name="The Broad Institute Genomics Platform"/>
            <consortium name="The Broad Institute Genome Sequencing Center for Infectious Disease"/>
            <person name="Wu L."/>
            <person name="Ma J."/>
        </authorList>
    </citation>
    <scope>NUCLEOTIDE SEQUENCE [LARGE SCALE GENOMIC DNA]</scope>
    <source>
        <strain evidence="4">JCM 16916</strain>
    </source>
</reference>
<comment type="caution">
    <text evidence="3">The sequence shown here is derived from an EMBL/GenBank/DDBJ whole genome shotgun (WGS) entry which is preliminary data.</text>
</comment>
<sequence>MRAANLQGWPGMTAAVVAVVAIAVAAIAFAAFLLWRDPYALVRAEFARERLALGLARREVEVDGIRWVYAEGVAAAAAPVLVLLHGYTGSKENWYPVARRLRGRRRLLIPDLPGWGESQRSGVAGHGFAAQAARVAAFIRATCDGPVTVLGHSMGGGIAAVLAAREPALVERVGLFDAAGVRFADNQFGLDVLAGKNPFGVHDRASLAHYLGILFHDRRAVPAMPWPASAILVAHRRRDAAFEQSVLDEIGRGPEQFLPGESATRIRQPVLLAWGAHDQVIDPSAMDLYADKMPQARKVLLDGSGHMTVMEQPGEVADAIDGLLAMPVQQGAHA</sequence>
<keyword evidence="3" id="KW-0378">Hydrolase</keyword>
<dbReference type="InterPro" id="IPR050266">
    <property type="entry name" value="AB_hydrolase_sf"/>
</dbReference>
<dbReference type="Gene3D" id="3.40.50.1820">
    <property type="entry name" value="alpha/beta hydrolase"/>
    <property type="match status" value="1"/>
</dbReference>
<evidence type="ECO:0000313" key="3">
    <source>
        <dbReference type="EMBL" id="GAA3934838.1"/>
    </source>
</evidence>
<protein>
    <submittedName>
        <fullName evidence="3">Alpha/beta hydrolase</fullName>
    </submittedName>
</protein>
<dbReference type="InterPro" id="IPR029058">
    <property type="entry name" value="AB_hydrolase_fold"/>
</dbReference>
<dbReference type="PRINTS" id="PR00111">
    <property type="entry name" value="ABHYDROLASE"/>
</dbReference>
<keyword evidence="1" id="KW-1133">Transmembrane helix</keyword>
<dbReference type="GO" id="GO:0016787">
    <property type="term" value="F:hydrolase activity"/>
    <property type="evidence" value="ECO:0007669"/>
    <property type="project" value="UniProtKB-KW"/>
</dbReference>
<dbReference type="Pfam" id="PF00561">
    <property type="entry name" value="Abhydrolase_1"/>
    <property type="match status" value="1"/>
</dbReference>
<feature type="domain" description="AB hydrolase-1" evidence="2">
    <location>
        <begin position="79"/>
        <end position="312"/>
    </location>
</feature>
<organism evidence="3 4">
    <name type="scientific">Luteimonas lutimaris</name>
    <dbReference type="NCBI Taxonomy" id="698645"/>
    <lineage>
        <taxon>Bacteria</taxon>
        <taxon>Pseudomonadati</taxon>
        <taxon>Pseudomonadota</taxon>
        <taxon>Gammaproteobacteria</taxon>
        <taxon>Lysobacterales</taxon>
        <taxon>Lysobacteraceae</taxon>
        <taxon>Luteimonas</taxon>
    </lineage>
</organism>
<evidence type="ECO:0000259" key="2">
    <source>
        <dbReference type="Pfam" id="PF00561"/>
    </source>
</evidence>
<evidence type="ECO:0000313" key="4">
    <source>
        <dbReference type="Proteomes" id="UP001501727"/>
    </source>
</evidence>
<name>A0ABP7N3N5_9GAMM</name>
<dbReference type="Proteomes" id="UP001501727">
    <property type="component" value="Unassembled WGS sequence"/>
</dbReference>
<dbReference type="InterPro" id="IPR000073">
    <property type="entry name" value="AB_hydrolase_1"/>
</dbReference>
<feature type="transmembrane region" description="Helical" evidence="1">
    <location>
        <begin position="12"/>
        <end position="35"/>
    </location>
</feature>
<dbReference type="SUPFAM" id="SSF53474">
    <property type="entry name" value="alpha/beta-Hydrolases"/>
    <property type="match status" value="1"/>
</dbReference>
<keyword evidence="1" id="KW-0472">Membrane</keyword>